<protein>
    <recommendedName>
        <fullName evidence="3">Antitoxin Xre/MbcA/ParS-like toxin-binding domain-containing protein</fullName>
    </recommendedName>
</protein>
<dbReference type="Proteomes" id="UP000185494">
    <property type="component" value="Chromosome 1"/>
</dbReference>
<dbReference type="GeneID" id="99634033"/>
<evidence type="ECO:0000313" key="1">
    <source>
        <dbReference type="EMBL" id="APT57332.1"/>
    </source>
</evidence>
<name>A0A1L7AEY7_9PROT</name>
<evidence type="ECO:0008006" key="3">
    <source>
        <dbReference type="Google" id="ProtNLM"/>
    </source>
</evidence>
<reference evidence="1 2" key="1">
    <citation type="submission" date="2016-05" db="EMBL/GenBank/DDBJ databases">
        <title>Complete Genome and Methylome Analysis of Psychrotrophic Bacterial Isolates from Antarctic Lake Untersee.</title>
        <authorList>
            <person name="Fomenkov A."/>
            <person name="Akimov V.N."/>
            <person name="Vasilyeva L.V."/>
            <person name="Andersen D."/>
            <person name="Vincze T."/>
            <person name="Roberts R.J."/>
        </authorList>
    </citation>
    <scope>NUCLEOTIDE SEQUENCE [LARGE SCALE GENOMIC DNA]</scope>
    <source>
        <strain evidence="1 2">U14-5</strain>
    </source>
</reference>
<accession>A0A1L7AEY7</accession>
<sequence length="133" mass="14710">MSHSQPQETTDYESALEMRAGGSLSAEDVGHLLGVTLQEVDKRRRERALLAIQHGDEWAYPRAQFAGTETIPYLARVVEGLEVSGPWVTSEFLITPDDTLDGLTPREALLQGGEMRDRVLSLVRGWSEGEGFP</sequence>
<evidence type="ECO:0000313" key="2">
    <source>
        <dbReference type="Proteomes" id="UP000185494"/>
    </source>
</evidence>
<dbReference type="EMBL" id="CP015583">
    <property type="protein sequence ID" value="APT57332.1"/>
    <property type="molecule type" value="Genomic_DNA"/>
</dbReference>
<gene>
    <name evidence="1" type="ORF">RGI145_09670</name>
</gene>
<dbReference type="AlphaFoldDB" id="A0A1L7AEY7"/>
<dbReference type="KEGG" id="rgi:RGI145_09670"/>
<dbReference type="RefSeq" id="WP_019460565.1">
    <property type="nucleotide sequence ID" value="NZ_CP015583.1"/>
</dbReference>
<proteinExistence type="predicted"/>
<organism evidence="1 2">
    <name type="scientific">Roseomonas gilardii</name>
    <dbReference type="NCBI Taxonomy" id="257708"/>
    <lineage>
        <taxon>Bacteria</taxon>
        <taxon>Pseudomonadati</taxon>
        <taxon>Pseudomonadota</taxon>
        <taxon>Alphaproteobacteria</taxon>
        <taxon>Acetobacterales</taxon>
        <taxon>Roseomonadaceae</taxon>
        <taxon>Roseomonas</taxon>
    </lineage>
</organism>